<keyword evidence="2" id="KW-1185">Reference proteome</keyword>
<proteinExistence type="predicted"/>
<protein>
    <submittedName>
        <fullName evidence="1">Uncharacterized protein</fullName>
    </submittedName>
</protein>
<evidence type="ECO:0000313" key="1">
    <source>
        <dbReference type="EMBL" id="KAG5396836.1"/>
    </source>
</evidence>
<reference evidence="1 2" key="1">
    <citation type="submission" date="2021-03" db="EMBL/GenBank/DDBJ databases">
        <authorList>
            <person name="King G.J."/>
            <person name="Bancroft I."/>
            <person name="Baten A."/>
            <person name="Bloomfield J."/>
            <person name="Borpatragohain P."/>
            <person name="He Z."/>
            <person name="Irish N."/>
            <person name="Irwin J."/>
            <person name="Liu K."/>
            <person name="Mauleon R.P."/>
            <person name="Moore J."/>
            <person name="Morris R."/>
            <person name="Ostergaard L."/>
            <person name="Wang B."/>
            <person name="Wells R."/>
        </authorList>
    </citation>
    <scope>NUCLEOTIDE SEQUENCE [LARGE SCALE GENOMIC DNA]</scope>
    <source>
        <strain evidence="1">R-o-18</strain>
        <tissue evidence="1">Leaf</tissue>
    </source>
</reference>
<organism evidence="1 2">
    <name type="scientific">Brassica rapa subsp. trilocularis</name>
    <dbReference type="NCBI Taxonomy" id="1813537"/>
    <lineage>
        <taxon>Eukaryota</taxon>
        <taxon>Viridiplantae</taxon>
        <taxon>Streptophyta</taxon>
        <taxon>Embryophyta</taxon>
        <taxon>Tracheophyta</taxon>
        <taxon>Spermatophyta</taxon>
        <taxon>Magnoliopsida</taxon>
        <taxon>eudicotyledons</taxon>
        <taxon>Gunneridae</taxon>
        <taxon>Pentapetalae</taxon>
        <taxon>rosids</taxon>
        <taxon>malvids</taxon>
        <taxon>Brassicales</taxon>
        <taxon>Brassicaceae</taxon>
        <taxon>Brassiceae</taxon>
        <taxon>Brassica</taxon>
    </lineage>
</organism>
<dbReference type="EMBL" id="JADBGQ010000005">
    <property type="protein sequence ID" value="KAG5396836.1"/>
    <property type="molecule type" value="Genomic_DNA"/>
</dbReference>
<comment type="caution">
    <text evidence="1">The sequence shown here is derived from an EMBL/GenBank/DDBJ whole genome shotgun (WGS) entry which is preliminary data.</text>
</comment>
<name>A0ABQ7MG04_BRACM</name>
<dbReference type="Proteomes" id="UP000823674">
    <property type="component" value="Chromosome A05"/>
</dbReference>
<sequence>MHFMLEDFPRNFLEVFCTKLWKISPRTLGRLSETLGRLLEDSEILGRLLANFVISLLMYFMLEDFPRSLREVFQSLMSKVVQMNDVKWSPS</sequence>
<gene>
    <name evidence="1" type="primary">A05p018210.1_BraROA</name>
    <name evidence="1" type="ORF">IGI04_018650</name>
</gene>
<accession>A0ABQ7MG04</accession>
<evidence type="ECO:0000313" key="2">
    <source>
        <dbReference type="Proteomes" id="UP000823674"/>
    </source>
</evidence>